<proteinExistence type="inferred from homology"/>
<comment type="similarity">
    <text evidence="1">Belongs to the protein kinase superfamily. CAMK Ser/Thr protein kinase family. CaMK subfamily.</text>
</comment>
<dbReference type="EMBL" id="JBBPBM010001773">
    <property type="protein sequence ID" value="KAK8482062.1"/>
    <property type="molecule type" value="Genomic_DNA"/>
</dbReference>
<organism evidence="8 9">
    <name type="scientific">Hibiscus sabdariffa</name>
    <name type="common">roselle</name>
    <dbReference type="NCBI Taxonomy" id="183260"/>
    <lineage>
        <taxon>Eukaryota</taxon>
        <taxon>Viridiplantae</taxon>
        <taxon>Streptophyta</taxon>
        <taxon>Embryophyta</taxon>
        <taxon>Tracheophyta</taxon>
        <taxon>Spermatophyta</taxon>
        <taxon>Magnoliopsida</taxon>
        <taxon>eudicotyledons</taxon>
        <taxon>Gunneridae</taxon>
        <taxon>Pentapetalae</taxon>
        <taxon>rosids</taxon>
        <taxon>malvids</taxon>
        <taxon>Malvales</taxon>
        <taxon>Malvaceae</taxon>
        <taxon>Malvoideae</taxon>
        <taxon>Hibiscus</taxon>
    </lineage>
</organism>
<accession>A0ABR1ZN61</accession>
<keyword evidence="9" id="KW-1185">Reference proteome</keyword>
<evidence type="ECO:0000256" key="6">
    <source>
        <dbReference type="ARBA" id="ARBA00022840"/>
    </source>
</evidence>
<evidence type="ECO:0000256" key="1">
    <source>
        <dbReference type="ARBA" id="ARBA00005354"/>
    </source>
</evidence>
<dbReference type="InterPro" id="IPR050205">
    <property type="entry name" value="CDPK_Ser/Thr_kinases"/>
</dbReference>
<keyword evidence="2" id="KW-0723">Serine/threonine-protein kinase</keyword>
<evidence type="ECO:0000256" key="5">
    <source>
        <dbReference type="ARBA" id="ARBA00022777"/>
    </source>
</evidence>
<evidence type="ECO:0000256" key="2">
    <source>
        <dbReference type="ARBA" id="ARBA00022527"/>
    </source>
</evidence>
<keyword evidence="3" id="KW-0808">Transferase</keyword>
<gene>
    <name evidence="8" type="ORF">V6N12_019201</name>
</gene>
<evidence type="ECO:0000313" key="9">
    <source>
        <dbReference type="Proteomes" id="UP001472677"/>
    </source>
</evidence>
<keyword evidence="4" id="KW-0547">Nucleotide-binding</keyword>
<reference evidence="8 9" key="1">
    <citation type="journal article" date="2024" name="G3 (Bethesda)">
        <title>Genome assembly of Hibiscus sabdariffa L. provides insights into metabolisms of medicinal natural products.</title>
        <authorList>
            <person name="Kim T."/>
        </authorList>
    </citation>
    <scope>NUCLEOTIDE SEQUENCE [LARGE SCALE GENOMIC DNA]</scope>
    <source>
        <strain evidence="8">TK-2024</strain>
        <tissue evidence="8">Old leaves</tissue>
    </source>
</reference>
<evidence type="ECO:0000256" key="3">
    <source>
        <dbReference type="ARBA" id="ARBA00022679"/>
    </source>
</evidence>
<dbReference type="Gene3D" id="1.10.510.10">
    <property type="entry name" value="Transferase(Phosphotransferase) domain 1"/>
    <property type="match status" value="1"/>
</dbReference>
<name>A0ABR1ZN61_9ROSI</name>
<evidence type="ECO:0000313" key="8">
    <source>
        <dbReference type="EMBL" id="KAK8482062.1"/>
    </source>
</evidence>
<feature type="region of interest" description="Disordered" evidence="7">
    <location>
        <begin position="1"/>
        <end position="24"/>
    </location>
</feature>
<feature type="compositionally biased region" description="Polar residues" evidence="7">
    <location>
        <begin position="1"/>
        <end position="11"/>
    </location>
</feature>
<keyword evidence="6" id="KW-0067">ATP-binding</keyword>
<sequence length="213" mass="23997">MGNCCLTSSTPSHKKKGKKKQNPFSIDYGQYRQGNRGHKLIVLSTPTGREIEQRYELGRELEHSEFGIMYLCTDKETSDTFACKSISKKKLRTSVDIEDDYNAVHLVMELCKGGELFEKIVARGLYTERAVVVTKTIVEVVQLLEVIKLNVLAKILDSKCMISSLKHVSPEQTFGGLTTFARKGLKDMGFELPVFAGEVSQLNCVNNFFLLQY</sequence>
<protein>
    <submittedName>
        <fullName evidence="8">Uncharacterized protein</fullName>
    </submittedName>
</protein>
<dbReference type="PANTHER" id="PTHR24349">
    <property type="entry name" value="SERINE/THREONINE-PROTEIN KINASE"/>
    <property type="match status" value="1"/>
</dbReference>
<comment type="caution">
    <text evidence="8">The sequence shown here is derived from an EMBL/GenBank/DDBJ whole genome shotgun (WGS) entry which is preliminary data.</text>
</comment>
<dbReference type="Proteomes" id="UP001472677">
    <property type="component" value="Unassembled WGS sequence"/>
</dbReference>
<feature type="compositionally biased region" description="Basic residues" evidence="7">
    <location>
        <begin position="12"/>
        <end position="21"/>
    </location>
</feature>
<dbReference type="SUPFAM" id="SSF56112">
    <property type="entry name" value="Protein kinase-like (PK-like)"/>
    <property type="match status" value="1"/>
</dbReference>
<evidence type="ECO:0000256" key="7">
    <source>
        <dbReference type="SAM" id="MobiDB-lite"/>
    </source>
</evidence>
<dbReference type="InterPro" id="IPR011009">
    <property type="entry name" value="Kinase-like_dom_sf"/>
</dbReference>
<keyword evidence="5" id="KW-0418">Kinase</keyword>
<evidence type="ECO:0000256" key="4">
    <source>
        <dbReference type="ARBA" id="ARBA00022741"/>
    </source>
</evidence>
<dbReference type="Gene3D" id="3.30.200.20">
    <property type="entry name" value="Phosphorylase Kinase, domain 1"/>
    <property type="match status" value="2"/>
</dbReference>